<reference evidence="6" key="2">
    <citation type="submission" date="2020-05" db="UniProtKB">
        <authorList>
            <consortium name="EnsemblMetazoa"/>
        </authorList>
    </citation>
    <scope>IDENTIFICATION</scope>
    <source>
        <strain evidence="6">WRAIR2</strain>
    </source>
</reference>
<proteinExistence type="predicted"/>
<protein>
    <submittedName>
        <fullName evidence="6">Uncharacterized protein</fullName>
    </submittedName>
</protein>
<keyword evidence="7" id="KW-1185">Reference proteome</keyword>
<feature type="region of interest" description="Disordered" evidence="5">
    <location>
        <begin position="293"/>
        <end position="318"/>
    </location>
</feature>
<dbReference type="AlphaFoldDB" id="A0A182N9W8"/>
<evidence type="ECO:0000256" key="2">
    <source>
        <dbReference type="ARBA" id="ARBA00022490"/>
    </source>
</evidence>
<dbReference type="InterPro" id="IPR045329">
    <property type="entry name" value="LZTS"/>
</dbReference>
<feature type="region of interest" description="Disordered" evidence="5">
    <location>
        <begin position="155"/>
        <end position="180"/>
    </location>
</feature>
<feature type="region of interest" description="Disordered" evidence="5">
    <location>
        <begin position="666"/>
        <end position="710"/>
    </location>
</feature>
<keyword evidence="2" id="KW-0963">Cytoplasm</keyword>
<feature type="region of interest" description="Disordered" evidence="5">
    <location>
        <begin position="33"/>
        <end position="67"/>
    </location>
</feature>
<dbReference type="Pfam" id="PF06818">
    <property type="entry name" value="Fez1"/>
    <property type="match status" value="1"/>
</dbReference>
<dbReference type="VEuPathDB" id="VectorBase:ADIR004444"/>
<organism evidence="6 7">
    <name type="scientific">Anopheles dirus</name>
    <dbReference type="NCBI Taxonomy" id="7168"/>
    <lineage>
        <taxon>Eukaryota</taxon>
        <taxon>Metazoa</taxon>
        <taxon>Ecdysozoa</taxon>
        <taxon>Arthropoda</taxon>
        <taxon>Hexapoda</taxon>
        <taxon>Insecta</taxon>
        <taxon>Pterygota</taxon>
        <taxon>Neoptera</taxon>
        <taxon>Endopterygota</taxon>
        <taxon>Diptera</taxon>
        <taxon>Nematocera</taxon>
        <taxon>Culicoidea</taxon>
        <taxon>Culicidae</taxon>
        <taxon>Anophelinae</taxon>
        <taxon>Anopheles</taxon>
    </lineage>
</organism>
<evidence type="ECO:0000256" key="3">
    <source>
        <dbReference type="ARBA" id="ARBA00023054"/>
    </source>
</evidence>
<evidence type="ECO:0000256" key="1">
    <source>
        <dbReference type="ARBA" id="ARBA00004496"/>
    </source>
</evidence>
<feature type="region of interest" description="Disordered" evidence="5">
    <location>
        <begin position="787"/>
        <end position="847"/>
    </location>
</feature>
<dbReference type="GO" id="GO:0005737">
    <property type="term" value="C:cytoplasm"/>
    <property type="evidence" value="ECO:0007669"/>
    <property type="project" value="UniProtKB-SubCell"/>
</dbReference>
<name>A0A182N9W8_9DIPT</name>
<keyword evidence="3 4" id="KW-0175">Coiled coil</keyword>
<feature type="compositionally biased region" description="Low complexity" evidence="5">
    <location>
        <begin position="295"/>
        <end position="306"/>
    </location>
</feature>
<sequence length="920" mass="101462">MEARDTSAPTSLLLPATSPLLAAYSSSVKKANHASGAATPQSHGITPGTPVSLRPKGHYRSSSLENNPFHPHGGKPMIGLSIAQASFTGTLKSRREQKRISDFLSKQSTNLGGTGSSGASSLTLVATSREPLQSESSLRKAHFENIREIFEKNNSKSAAAAHHHQQQQQQHAKGGGKLAGPQIHNAVAAMMAANVATPSELASNVGGSASTLGIPIDDKPPKIQACSGILGKGKQVIRPIAFKPVPYKCNTPNYGAPIGGRLTELSDRYGSTPSLGPTMSLQYKFGSTTDLHHLQQQQQGSSGSNGATPVASIGPCSSGTGSMSASIGPVGGGMMSNSYHPHYHHQYSTLTRKGSSTIPFKTYDSLESILKLPDSMVGSYPNPSHGLYHQQDVLDMAPSPSDSGISELEAALRDRDSELAYLRQTMEHNEQDKEKHWEQELNRLKAIHESRLRAGAQKVHKLEQLLMMQTFQLRQDKKRLQEENARLHTDLAQARDHTEQHKSELGQLRLNGKELKDQNGDLLDEIQMLRRVISDLKERLEESEWNLCQKNGEVALMKTQLKDAQAELSAKDQEIVQLKADMKLQNYDDISLKKSEIKKELDFDLEISQLNRIVIFKDQIIVLMNNEIQKLRKELSDISILRGYEGAPTGRYARYKKKLELVAQKFEESDRNDSNNNSQIANSNSSSNKPTESPCGENHDTGKSATAPSGVQISSSEIIRNYFNSKLEINKKLFLSSQICNYSDEDKSNIIDAYGSAKQQVDMTDITLNLSSLLPNSLTELTPVEQIPTAGGDSYHHQSSSDDDYKSMTPTQDDQEEHENDESDSKGCAPPADQLPAANVNGKRQQDAADELDRLNRELASCRDSFEQERAKWADEKEKVLIYQRQLQKNYVDMSKRTQQLEERLKTLQLQPPVSAGEQP</sequence>
<evidence type="ECO:0000313" key="6">
    <source>
        <dbReference type="EnsemblMetazoa" id="ADIR004444-PA"/>
    </source>
</evidence>
<feature type="coiled-coil region" evidence="4">
    <location>
        <begin position="477"/>
        <end position="581"/>
    </location>
</feature>
<dbReference type="Proteomes" id="UP000075884">
    <property type="component" value="Unassembled WGS sequence"/>
</dbReference>
<feature type="compositionally biased region" description="Low complexity" evidence="5">
    <location>
        <begin position="674"/>
        <end position="688"/>
    </location>
</feature>
<dbReference type="STRING" id="7168.A0A182N9W8"/>
<dbReference type="EnsemblMetazoa" id="ADIR004444-RA">
    <property type="protein sequence ID" value="ADIR004444-PA"/>
    <property type="gene ID" value="ADIR004444"/>
</dbReference>
<comment type="subcellular location">
    <subcellularLocation>
        <location evidence="1">Cytoplasm</location>
    </subcellularLocation>
</comment>
<evidence type="ECO:0000313" key="7">
    <source>
        <dbReference type="Proteomes" id="UP000075884"/>
    </source>
</evidence>
<dbReference type="PANTHER" id="PTHR19354">
    <property type="entry name" value="ZIPPER PUTATIVE TUMOR SUPPRESSOR 2 HOMOLOG-LIKE PROTEIN-RELATED"/>
    <property type="match status" value="1"/>
</dbReference>
<feature type="compositionally biased region" description="Basic and acidic residues" evidence="5">
    <location>
        <begin position="794"/>
        <end position="806"/>
    </location>
</feature>
<evidence type="ECO:0000256" key="4">
    <source>
        <dbReference type="SAM" id="Coils"/>
    </source>
</evidence>
<reference evidence="7" key="1">
    <citation type="submission" date="2013-03" db="EMBL/GenBank/DDBJ databases">
        <title>The Genome Sequence of Anopheles dirus WRAIR2.</title>
        <authorList>
            <consortium name="The Broad Institute Genomics Platform"/>
            <person name="Neafsey D.E."/>
            <person name="Walton C."/>
            <person name="Walker B."/>
            <person name="Young S.K."/>
            <person name="Zeng Q."/>
            <person name="Gargeya S."/>
            <person name="Fitzgerald M."/>
            <person name="Haas B."/>
            <person name="Abouelleil A."/>
            <person name="Allen A.W."/>
            <person name="Alvarado L."/>
            <person name="Arachchi H.M."/>
            <person name="Berlin A.M."/>
            <person name="Chapman S.B."/>
            <person name="Gainer-Dewar J."/>
            <person name="Goldberg J."/>
            <person name="Griggs A."/>
            <person name="Gujja S."/>
            <person name="Hansen M."/>
            <person name="Howarth C."/>
            <person name="Imamovic A."/>
            <person name="Ireland A."/>
            <person name="Larimer J."/>
            <person name="McCowan C."/>
            <person name="Murphy C."/>
            <person name="Pearson M."/>
            <person name="Poon T.W."/>
            <person name="Priest M."/>
            <person name="Roberts A."/>
            <person name="Saif S."/>
            <person name="Shea T."/>
            <person name="Sisk P."/>
            <person name="Sykes S."/>
            <person name="Wortman J."/>
            <person name="Nusbaum C."/>
            <person name="Birren B."/>
        </authorList>
    </citation>
    <scope>NUCLEOTIDE SEQUENCE [LARGE SCALE GENOMIC DNA]</scope>
    <source>
        <strain evidence="7">WRAIR2</strain>
    </source>
</reference>
<dbReference type="PANTHER" id="PTHR19354:SF2">
    <property type="entry name" value="LEUCINE-RICH REPEAT-CONTAINING PROTEIN DDB_G0290503"/>
    <property type="match status" value="1"/>
</dbReference>
<feature type="compositionally biased region" description="Acidic residues" evidence="5">
    <location>
        <begin position="813"/>
        <end position="822"/>
    </location>
</feature>
<accession>A0A182N9W8</accession>
<evidence type="ECO:0000256" key="5">
    <source>
        <dbReference type="SAM" id="MobiDB-lite"/>
    </source>
</evidence>